<proteinExistence type="predicted"/>
<protein>
    <recommendedName>
        <fullName evidence="3">BHLH domain-containing protein</fullName>
    </recommendedName>
</protein>
<keyword evidence="2" id="KW-1185">Reference proteome</keyword>
<dbReference type="AlphaFoldDB" id="A0A0R3UIM4"/>
<evidence type="ECO:0000313" key="2">
    <source>
        <dbReference type="Proteomes" id="UP000267029"/>
    </source>
</evidence>
<evidence type="ECO:0008006" key="3">
    <source>
        <dbReference type="Google" id="ProtNLM"/>
    </source>
</evidence>
<name>A0A0R3UIM4_MESCO</name>
<accession>A0A0R3UIM4</accession>
<gene>
    <name evidence="1" type="ORF">MCOS_LOCUS7289</name>
</gene>
<dbReference type="OrthoDB" id="6227151at2759"/>
<reference evidence="1 2" key="1">
    <citation type="submission" date="2018-10" db="EMBL/GenBank/DDBJ databases">
        <authorList>
            <consortium name="Pathogen Informatics"/>
        </authorList>
    </citation>
    <scope>NUCLEOTIDE SEQUENCE [LARGE SCALE GENOMIC DNA]</scope>
</reference>
<dbReference type="EMBL" id="UXSR01005347">
    <property type="protein sequence ID" value="VDD81286.1"/>
    <property type="molecule type" value="Genomic_DNA"/>
</dbReference>
<evidence type="ECO:0000313" key="1">
    <source>
        <dbReference type="EMBL" id="VDD81286.1"/>
    </source>
</evidence>
<sequence length="356" mass="39555">MAEGSKRLIKCRPSNYISHDWQASRVRYVLFLHPFTHNEIERKRRARLKSETDFLHQQLPKAVYRDKLAVFKAGAELLLKYSNSNGSDARNLILTDSEYSACILNNFQGFGMQIRCEDGMILMTTQNWSQCLGPDFSFPTGKKIREVILSTELTEGIIEANLSLSPEERAQLTNGQVVARNFILPVVSTSSTLQNLSERSFCLIECCGDIALLPTAHTEDGQVPANEPVLQVICRALEHKSTDQDVSNGKLFSLRIQPESHLILELNSHELPAGVSPGDMIGHSLVDLTSRASQPIIEKGLNNAARTGEAEFTISLERPSALAGPLQFLVVVKAITVCDSLHCLVADFYPHQKQEP</sequence>
<dbReference type="STRING" id="53468.A0A0R3UIM4"/>
<organism evidence="1 2">
    <name type="scientific">Mesocestoides corti</name>
    <name type="common">Flatworm</name>
    <dbReference type="NCBI Taxonomy" id="53468"/>
    <lineage>
        <taxon>Eukaryota</taxon>
        <taxon>Metazoa</taxon>
        <taxon>Spiralia</taxon>
        <taxon>Lophotrochozoa</taxon>
        <taxon>Platyhelminthes</taxon>
        <taxon>Cestoda</taxon>
        <taxon>Eucestoda</taxon>
        <taxon>Cyclophyllidea</taxon>
        <taxon>Mesocestoididae</taxon>
        <taxon>Mesocestoides</taxon>
    </lineage>
</organism>
<dbReference type="Proteomes" id="UP000267029">
    <property type="component" value="Unassembled WGS sequence"/>
</dbReference>